<sequence>MIGLLKGKVIRKETGKIIVEVNGVGYEVNVNARLNNKLVLDEQVVLDIYTHVREEVLALYGFADQEEKQLFEKLISVSGIGPKMAMTVMESGSKSEIVEAIRNGNVSFFTAVPGIGTKGAQRLIVDLKSKLGGDEKLDLADYPNQADALKGLVALGLTKAEAVESLKKIDGRLSAEEQIRLALRDGRR</sequence>
<feature type="domain" description="Helix-hairpin-helix DNA-binding motif class 1" evidence="7">
    <location>
        <begin position="72"/>
        <end position="91"/>
    </location>
</feature>
<dbReference type="Gene3D" id="1.10.8.10">
    <property type="entry name" value="DNA helicase RuvA subunit, C-terminal domain"/>
    <property type="match status" value="1"/>
</dbReference>
<evidence type="ECO:0000256" key="3">
    <source>
        <dbReference type="ARBA" id="ARBA00023125"/>
    </source>
</evidence>
<keyword evidence="8" id="KW-0378">Hydrolase</keyword>
<feature type="region of interest" description="Domain III" evidence="6">
    <location>
        <begin position="147"/>
        <end position="188"/>
    </location>
</feature>
<dbReference type="InterPro" id="IPR010994">
    <property type="entry name" value="RuvA_2-like"/>
</dbReference>
<evidence type="ECO:0000256" key="1">
    <source>
        <dbReference type="ARBA" id="ARBA00022490"/>
    </source>
</evidence>
<dbReference type="Gene3D" id="1.10.150.20">
    <property type="entry name" value="5' to 3' exonuclease, C-terminal subdomain"/>
    <property type="match status" value="1"/>
</dbReference>
<evidence type="ECO:0000259" key="7">
    <source>
        <dbReference type="SMART" id="SM00278"/>
    </source>
</evidence>
<dbReference type="GO" id="GO:0006310">
    <property type="term" value="P:DNA recombination"/>
    <property type="evidence" value="ECO:0007669"/>
    <property type="project" value="UniProtKB-UniRule"/>
</dbReference>
<dbReference type="GO" id="GO:0005737">
    <property type="term" value="C:cytoplasm"/>
    <property type="evidence" value="ECO:0007669"/>
    <property type="project" value="UniProtKB-SubCell"/>
</dbReference>
<dbReference type="InterPro" id="IPR012340">
    <property type="entry name" value="NA-bd_OB-fold"/>
</dbReference>
<dbReference type="InterPro" id="IPR000085">
    <property type="entry name" value="RuvA"/>
</dbReference>
<dbReference type="RefSeq" id="WP_161931988.1">
    <property type="nucleotide sequence ID" value="NZ_CP047901.1"/>
</dbReference>
<accession>A0A857N5S8</accession>
<comment type="function">
    <text evidence="6">The RuvA-RuvB-RuvC complex processes Holliday junction (HJ) DNA during genetic recombination and DNA repair, while the RuvA-RuvB complex plays an important role in the rescue of blocked DNA replication forks via replication fork reversal (RFR). RuvA specifically binds to HJ cruciform DNA, conferring on it an open structure. The RuvB hexamer acts as an ATP-dependent pump, pulling dsDNA into and through the RuvAB complex. HJ branch migration allows RuvC to scan DNA until it finds its consensus sequence, where it cleaves and resolves the cruciform DNA.</text>
</comment>
<organism evidence="8 9">
    <name type="scientific">Candidatus Chazhemtobacterium aquaticus</name>
    <dbReference type="NCBI Taxonomy" id="2715735"/>
    <lineage>
        <taxon>Bacteria</taxon>
        <taxon>Candidatus Chazhemtobacteraceae</taxon>
        <taxon>Candidatus Chazhemtobacterium</taxon>
    </lineage>
</organism>
<keyword evidence="3 6" id="KW-0238">DNA-binding</keyword>
<dbReference type="GO" id="GO:0005524">
    <property type="term" value="F:ATP binding"/>
    <property type="evidence" value="ECO:0007669"/>
    <property type="project" value="InterPro"/>
</dbReference>
<evidence type="ECO:0000256" key="6">
    <source>
        <dbReference type="HAMAP-Rule" id="MF_00031"/>
    </source>
</evidence>
<dbReference type="InterPro" id="IPR013849">
    <property type="entry name" value="DNA_helicase_Holl-junc_RuvA_I"/>
</dbReference>
<keyword evidence="8" id="KW-0067">ATP-binding</keyword>
<dbReference type="Gene3D" id="2.40.50.140">
    <property type="entry name" value="Nucleic acid-binding proteins"/>
    <property type="match status" value="1"/>
</dbReference>
<name>A0A857N5S8_9BACT</name>
<evidence type="ECO:0000313" key="9">
    <source>
        <dbReference type="Proteomes" id="UP000463983"/>
    </source>
</evidence>
<evidence type="ECO:0000313" key="8">
    <source>
        <dbReference type="EMBL" id="QHO63615.1"/>
    </source>
</evidence>
<dbReference type="Pfam" id="PF01330">
    <property type="entry name" value="RuvA_N"/>
    <property type="match status" value="1"/>
</dbReference>
<comment type="subunit">
    <text evidence="6">Homotetramer. Forms an RuvA(8)-RuvB(12)-Holliday junction (HJ) complex. HJ DNA is sandwiched between 2 RuvA tetramers; dsDNA enters through RuvA and exits via RuvB. An RuvB hexamer assembles on each DNA strand where it exits the tetramer. Each RuvB hexamer is contacted by two RuvA subunits (via domain III) on 2 adjacent RuvB subunits; this complex drives branch migration. In the full resolvosome a probable DNA-RuvA(4)-RuvB(12)-RuvC(2) complex forms which resolves the HJ.</text>
</comment>
<dbReference type="Pfam" id="PF14520">
    <property type="entry name" value="HHH_5"/>
    <property type="match status" value="1"/>
</dbReference>
<dbReference type="GO" id="GO:0009378">
    <property type="term" value="F:four-way junction helicase activity"/>
    <property type="evidence" value="ECO:0007669"/>
    <property type="project" value="InterPro"/>
</dbReference>
<dbReference type="Proteomes" id="UP000463983">
    <property type="component" value="Chromosome"/>
</dbReference>
<dbReference type="AlphaFoldDB" id="A0A857N5S8"/>
<dbReference type="HAMAP" id="MF_00031">
    <property type="entry name" value="DNA_HJ_migration_RuvA"/>
    <property type="match status" value="1"/>
</dbReference>
<proteinExistence type="inferred from homology"/>
<comment type="domain">
    <text evidence="6">Has three domains with a flexible linker between the domains II and III and assumes an 'L' shape. Domain III is highly mobile and contacts RuvB.</text>
</comment>
<keyword evidence="4 6" id="KW-0233">DNA recombination</keyword>
<reference evidence="9" key="1">
    <citation type="journal article" date="2020" name="Microorganisms">
        <title>Complete Genome of a Member of a New Bacterial Lineage in the Microgenomates Group Reveals an Unusual Nucleotide Composition Disparity Between Two Strands of DNA and Limited Metabolic Potential.</title>
        <authorList>
            <person name="Kadnikov V.V."/>
            <person name="Mardanov A.V."/>
            <person name="Beletsky A.V."/>
            <person name="Karnachuk O.V."/>
            <person name="Ravin N.V."/>
        </authorList>
    </citation>
    <scope>NUCLEOTIDE SEQUENCE [LARGE SCALE GENOMIC DNA]</scope>
</reference>
<keyword evidence="8" id="KW-0547">Nucleotide-binding</keyword>
<dbReference type="InterPro" id="IPR011114">
    <property type="entry name" value="RuvA_C"/>
</dbReference>
<dbReference type="GO" id="GO:0009379">
    <property type="term" value="C:Holliday junction helicase complex"/>
    <property type="evidence" value="ECO:0007669"/>
    <property type="project" value="InterPro"/>
</dbReference>
<feature type="domain" description="Helix-hairpin-helix DNA-binding motif class 1" evidence="7">
    <location>
        <begin position="107"/>
        <end position="126"/>
    </location>
</feature>
<dbReference type="GO" id="GO:0006281">
    <property type="term" value="P:DNA repair"/>
    <property type="evidence" value="ECO:0007669"/>
    <property type="project" value="UniProtKB-UniRule"/>
</dbReference>
<keyword evidence="2 6" id="KW-0227">DNA damage</keyword>
<keyword evidence="1 6" id="KW-0963">Cytoplasm</keyword>
<evidence type="ECO:0000256" key="2">
    <source>
        <dbReference type="ARBA" id="ARBA00022763"/>
    </source>
</evidence>
<dbReference type="KEGG" id="caqa:MICH65_0634"/>
<comment type="caution">
    <text evidence="6">Lacks conserved residue(s) required for the propagation of feature annotation.</text>
</comment>
<dbReference type="InterPro" id="IPR003583">
    <property type="entry name" value="Hlx-hairpin-Hlx_DNA-bd_motif"/>
</dbReference>
<gene>
    <name evidence="6" type="primary">ruvA</name>
    <name evidence="8" type="ORF">MICH65_0634</name>
</gene>
<comment type="subcellular location">
    <subcellularLocation>
        <location evidence="6">Cytoplasm</location>
    </subcellularLocation>
</comment>
<dbReference type="GO" id="GO:0000400">
    <property type="term" value="F:four-way junction DNA binding"/>
    <property type="evidence" value="ECO:0007669"/>
    <property type="project" value="UniProtKB-UniRule"/>
</dbReference>
<protein>
    <recommendedName>
        <fullName evidence="6">Holliday junction branch migration complex subunit RuvA</fullName>
    </recommendedName>
</protein>
<dbReference type="SUPFAM" id="SSF50249">
    <property type="entry name" value="Nucleic acid-binding proteins"/>
    <property type="match status" value="1"/>
</dbReference>
<keyword evidence="5 6" id="KW-0234">DNA repair</keyword>
<keyword evidence="8" id="KW-0347">Helicase</keyword>
<comment type="similarity">
    <text evidence="6">Belongs to the RuvA family.</text>
</comment>
<dbReference type="NCBIfam" id="TIGR00084">
    <property type="entry name" value="ruvA"/>
    <property type="match status" value="1"/>
</dbReference>
<dbReference type="GO" id="GO:0048476">
    <property type="term" value="C:Holliday junction resolvase complex"/>
    <property type="evidence" value="ECO:0007669"/>
    <property type="project" value="UniProtKB-UniRule"/>
</dbReference>
<evidence type="ECO:0000256" key="4">
    <source>
        <dbReference type="ARBA" id="ARBA00023172"/>
    </source>
</evidence>
<dbReference type="EMBL" id="CP047901">
    <property type="protein sequence ID" value="QHO63615.1"/>
    <property type="molecule type" value="Genomic_DNA"/>
</dbReference>
<dbReference type="Pfam" id="PF07499">
    <property type="entry name" value="RuvA_C"/>
    <property type="match status" value="1"/>
</dbReference>
<dbReference type="GO" id="GO:0016787">
    <property type="term" value="F:hydrolase activity"/>
    <property type="evidence" value="ECO:0007669"/>
    <property type="project" value="UniProtKB-KW"/>
</dbReference>
<dbReference type="SUPFAM" id="SSF47781">
    <property type="entry name" value="RuvA domain 2-like"/>
    <property type="match status" value="1"/>
</dbReference>
<dbReference type="SMART" id="SM00278">
    <property type="entry name" value="HhH1"/>
    <property type="match status" value="2"/>
</dbReference>
<keyword evidence="9" id="KW-1185">Reference proteome</keyword>
<dbReference type="CDD" id="cd14332">
    <property type="entry name" value="UBA_RuvA_C"/>
    <property type="match status" value="1"/>
</dbReference>
<evidence type="ECO:0000256" key="5">
    <source>
        <dbReference type="ARBA" id="ARBA00023204"/>
    </source>
</evidence>